<evidence type="ECO:0000256" key="1">
    <source>
        <dbReference type="SAM" id="MobiDB-lite"/>
    </source>
</evidence>
<dbReference type="AlphaFoldDB" id="A0A7C9J9U3"/>
<feature type="region of interest" description="Disordered" evidence="1">
    <location>
        <begin position="1"/>
        <end position="117"/>
    </location>
</feature>
<name>A0A7C9J9U3_9ACTN</name>
<protein>
    <recommendedName>
        <fullName evidence="5">DUF4190 domain-containing protein</fullName>
    </recommendedName>
</protein>
<dbReference type="Proteomes" id="UP000479526">
    <property type="component" value="Unassembled WGS sequence"/>
</dbReference>
<gene>
    <name evidence="3" type="ORF">GT755_19920</name>
</gene>
<dbReference type="EMBL" id="WXEW01000005">
    <property type="protein sequence ID" value="NAS23948.1"/>
    <property type="molecule type" value="Genomic_DNA"/>
</dbReference>
<reference evidence="3 4" key="1">
    <citation type="submission" date="2020-01" db="EMBL/GenBank/DDBJ databases">
        <title>Herbidospora sp. NEAU-GS84 nov., a novel actinomycete isolated from soil.</title>
        <authorList>
            <person name="Han L."/>
        </authorList>
    </citation>
    <scope>NUCLEOTIDE SEQUENCE [LARGE SCALE GENOMIC DNA]</scope>
    <source>
        <strain evidence="3 4">NEAU-GS84</strain>
    </source>
</reference>
<feature type="compositionally biased region" description="Basic and acidic residues" evidence="1">
    <location>
        <begin position="53"/>
        <end position="74"/>
    </location>
</feature>
<dbReference type="RefSeq" id="WP_161481145.1">
    <property type="nucleotide sequence ID" value="NZ_WXEW01000005.1"/>
</dbReference>
<organism evidence="3 4">
    <name type="scientific">Herbidospora solisilvae</name>
    <dbReference type="NCBI Taxonomy" id="2696284"/>
    <lineage>
        <taxon>Bacteria</taxon>
        <taxon>Bacillati</taxon>
        <taxon>Actinomycetota</taxon>
        <taxon>Actinomycetes</taxon>
        <taxon>Streptosporangiales</taxon>
        <taxon>Streptosporangiaceae</taxon>
        <taxon>Herbidospora</taxon>
    </lineage>
</organism>
<keyword evidence="2" id="KW-1133">Transmembrane helix</keyword>
<accession>A0A7C9J9U3</accession>
<comment type="caution">
    <text evidence="3">The sequence shown here is derived from an EMBL/GenBank/DDBJ whole genome shotgun (WGS) entry which is preliminary data.</text>
</comment>
<evidence type="ECO:0008006" key="5">
    <source>
        <dbReference type="Google" id="ProtNLM"/>
    </source>
</evidence>
<feature type="transmembrane region" description="Helical" evidence="2">
    <location>
        <begin position="171"/>
        <end position="192"/>
    </location>
</feature>
<evidence type="ECO:0000313" key="4">
    <source>
        <dbReference type="Proteomes" id="UP000479526"/>
    </source>
</evidence>
<keyword evidence="2" id="KW-0472">Membrane</keyword>
<evidence type="ECO:0000313" key="3">
    <source>
        <dbReference type="EMBL" id="NAS23948.1"/>
    </source>
</evidence>
<sequence length="229" mass="24223">MTTPDEPRDDQPKRRMPWDVPPEQAPGRPSPDAEDTAVFSAEHHPGGSLGPDPGRREDRPEDRPENQPGHRAEMPPEGPPPYRPSPAQPGPSGQSAYQPTSYPQAPYPAGPYGEKPPSKGGLGTAALVLGIVAIVLLLVCGLGLLVAVAGVIVGIIAIAKRSNKGRAVVGLILSILTLVIGAIIIGVVVNWANQNNIAECFDTRLHPTQESSQQCVQRKINAPIEEGGY</sequence>
<keyword evidence="2" id="KW-0812">Transmembrane</keyword>
<evidence type="ECO:0000256" key="2">
    <source>
        <dbReference type="SAM" id="Phobius"/>
    </source>
</evidence>
<feature type="compositionally biased region" description="Pro residues" evidence="1">
    <location>
        <begin position="76"/>
        <end position="89"/>
    </location>
</feature>
<proteinExistence type="predicted"/>
<keyword evidence="4" id="KW-1185">Reference proteome</keyword>
<feature type="compositionally biased region" description="Basic and acidic residues" evidence="1">
    <location>
        <begin position="1"/>
        <end position="17"/>
    </location>
</feature>
<feature type="transmembrane region" description="Helical" evidence="2">
    <location>
        <begin position="126"/>
        <end position="159"/>
    </location>
</feature>